<name>A0ABP9DT72_9GAMM</name>
<comment type="caution">
    <text evidence="3">The sequence shown here is derived from an EMBL/GenBank/DDBJ whole genome shotgun (WGS) entry which is preliminary data.</text>
</comment>
<accession>A0ABP9DT72</accession>
<dbReference type="RefSeq" id="WP_345293899.1">
    <property type="nucleotide sequence ID" value="NZ_BAABJY010000001.1"/>
</dbReference>
<evidence type="ECO:0000256" key="1">
    <source>
        <dbReference type="ARBA" id="ARBA00022729"/>
    </source>
</evidence>
<proteinExistence type="predicted"/>
<dbReference type="Proteomes" id="UP001501323">
    <property type="component" value="Unassembled WGS sequence"/>
</dbReference>
<dbReference type="PIRSF" id="PIRSF019271">
    <property type="entry name" value="Acid_Ptase_C"/>
    <property type="match status" value="1"/>
</dbReference>
<dbReference type="SUPFAM" id="SSF56784">
    <property type="entry name" value="HAD-like"/>
    <property type="match status" value="1"/>
</dbReference>
<dbReference type="InterPro" id="IPR006423">
    <property type="entry name" value="Lipo_e_P4"/>
</dbReference>
<dbReference type="EMBL" id="BAABJY010000001">
    <property type="protein sequence ID" value="GAA4856216.1"/>
    <property type="molecule type" value="Genomic_DNA"/>
</dbReference>
<dbReference type="PANTHER" id="PTHR31284:SF10">
    <property type="entry name" value="ACID PHOSPHATASE-LIKE PROTEIN"/>
    <property type="match status" value="1"/>
</dbReference>
<evidence type="ECO:0000256" key="2">
    <source>
        <dbReference type="SAM" id="SignalP"/>
    </source>
</evidence>
<dbReference type="SFLD" id="SFLDS00003">
    <property type="entry name" value="Haloacid_Dehalogenase"/>
    <property type="match status" value="1"/>
</dbReference>
<feature type="chain" id="PRO_5046024411" evidence="2">
    <location>
        <begin position="24"/>
        <end position="297"/>
    </location>
</feature>
<feature type="signal peptide" evidence="2">
    <location>
        <begin position="1"/>
        <end position="23"/>
    </location>
</feature>
<dbReference type="Pfam" id="PF03767">
    <property type="entry name" value="Acid_phosphat_B"/>
    <property type="match status" value="1"/>
</dbReference>
<evidence type="ECO:0000313" key="3">
    <source>
        <dbReference type="EMBL" id="GAA4856216.1"/>
    </source>
</evidence>
<organism evidence="3 4">
    <name type="scientific">Luteimonas vadosa</name>
    <dbReference type="NCBI Taxonomy" id="1165507"/>
    <lineage>
        <taxon>Bacteria</taxon>
        <taxon>Pseudomonadati</taxon>
        <taxon>Pseudomonadota</taxon>
        <taxon>Gammaproteobacteria</taxon>
        <taxon>Lysobacterales</taxon>
        <taxon>Lysobacteraceae</taxon>
        <taxon>Luteimonas</taxon>
    </lineage>
</organism>
<keyword evidence="4" id="KW-1185">Reference proteome</keyword>
<protein>
    <submittedName>
        <fullName evidence="3">5'-nucleotidase, lipoprotein e(P4) family</fullName>
    </submittedName>
</protein>
<dbReference type="InterPro" id="IPR036412">
    <property type="entry name" value="HAD-like_sf"/>
</dbReference>
<evidence type="ECO:0000313" key="4">
    <source>
        <dbReference type="Proteomes" id="UP001501323"/>
    </source>
</evidence>
<reference evidence="4" key="1">
    <citation type="journal article" date="2019" name="Int. J. Syst. Evol. Microbiol.">
        <title>The Global Catalogue of Microorganisms (GCM) 10K type strain sequencing project: providing services to taxonomists for standard genome sequencing and annotation.</title>
        <authorList>
            <consortium name="The Broad Institute Genomics Platform"/>
            <consortium name="The Broad Institute Genome Sequencing Center for Infectious Disease"/>
            <person name="Wu L."/>
            <person name="Ma J."/>
        </authorList>
    </citation>
    <scope>NUCLEOTIDE SEQUENCE [LARGE SCALE GENOMIC DNA]</scope>
    <source>
        <strain evidence="4">JCM 18392</strain>
    </source>
</reference>
<dbReference type="InterPro" id="IPR023214">
    <property type="entry name" value="HAD_sf"/>
</dbReference>
<dbReference type="SFLD" id="SFLDG01125">
    <property type="entry name" value="C1.1:_Acid_Phosphatase_Like"/>
    <property type="match status" value="1"/>
</dbReference>
<dbReference type="PROSITE" id="PS51257">
    <property type="entry name" value="PROKAR_LIPOPROTEIN"/>
    <property type="match status" value="1"/>
</dbReference>
<keyword evidence="3" id="KW-0449">Lipoprotein</keyword>
<gene>
    <name evidence="3" type="ORF">GCM10023332_04840</name>
</gene>
<keyword evidence="1 2" id="KW-0732">Signal</keyword>
<dbReference type="InterPro" id="IPR005519">
    <property type="entry name" value="Acid_phosphat_B-like"/>
</dbReference>
<sequence>MRRLLLVPVLLAMLAACRTTPIAGPMPAPSAPAAATVAAHDNLNAVLWVQASAEYQALAMQTYRSATARLDAALADPGWDALAPADRDGTRRRAALPPAVILDVDETVLDNSPYQARMVEDDTEFGSATWSAWVAEAQARAIPGVVEFARAADARGITLVYLSNRTEAMQDATLANLRAEGLPVKDDSVFLGQGTPVPGCTQRRDSDKSCRRRMVGREYRVLMQFGDQVSDFAEPAANTPQARAQLLEQHHAWFGDRWWMLPNPTYGGWEGAVFDNAWDLPGDTRRKAKRETLDAKR</sequence>
<dbReference type="Gene3D" id="3.40.50.1000">
    <property type="entry name" value="HAD superfamily/HAD-like"/>
    <property type="match status" value="1"/>
</dbReference>
<dbReference type="CDD" id="cd07534">
    <property type="entry name" value="HAD_CAP"/>
    <property type="match status" value="1"/>
</dbReference>
<dbReference type="PANTHER" id="PTHR31284">
    <property type="entry name" value="ACID PHOSPHATASE-LIKE PROTEIN"/>
    <property type="match status" value="1"/>
</dbReference>